<dbReference type="Gene3D" id="2.10.70.10">
    <property type="entry name" value="Complement Module, domain 1"/>
    <property type="match status" value="1"/>
</dbReference>
<proteinExistence type="predicted"/>
<evidence type="ECO:0000313" key="2">
    <source>
        <dbReference type="Proteomes" id="UP000335636"/>
    </source>
</evidence>
<keyword evidence="2" id="KW-1185">Reference proteome</keyword>
<gene>
    <name evidence="1" type="ORF">MONAX_5E010768</name>
</gene>
<organism evidence="1 2">
    <name type="scientific">Marmota monax</name>
    <name type="common">Woodchuck</name>
    <dbReference type="NCBI Taxonomy" id="9995"/>
    <lineage>
        <taxon>Eukaryota</taxon>
        <taxon>Metazoa</taxon>
        <taxon>Chordata</taxon>
        <taxon>Craniata</taxon>
        <taxon>Vertebrata</taxon>
        <taxon>Euteleostomi</taxon>
        <taxon>Mammalia</taxon>
        <taxon>Eutheria</taxon>
        <taxon>Euarchontoglires</taxon>
        <taxon>Glires</taxon>
        <taxon>Rodentia</taxon>
        <taxon>Sciuromorpha</taxon>
        <taxon>Sciuridae</taxon>
        <taxon>Xerinae</taxon>
        <taxon>Marmotini</taxon>
        <taxon>Marmota</taxon>
    </lineage>
</organism>
<accession>A0A5E4C391</accession>
<feature type="non-terminal residue" evidence="1">
    <location>
        <position position="1"/>
    </location>
</feature>
<dbReference type="SUPFAM" id="SSF57603">
    <property type="entry name" value="FnI-like domain"/>
    <property type="match status" value="1"/>
</dbReference>
<dbReference type="Pfam" id="PF23334">
    <property type="entry name" value="VWC2L_2nd"/>
    <property type="match status" value="1"/>
</dbReference>
<sequence length="64" mass="7001">GQSRARRHGQCCEECVSPFGSCTSNGIVRYQDEMWKGSACEFCVCDRGQVSCQTGECAKVECAQ</sequence>
<reference evidence="1" key="1">
    <citation type="submission" date="2019-04" db="EMBL/GenBank/DDBJ databases">
        <authorList>
            <person name="Alioto T."/>
            <person name="Alioto T."/>
        </authorList>
    </citation>
    <scope>NUCLEOTIDE SEQUENCE [LARGE SCALE GENOMIC DNA]</scope>
</reference>
<evidence type="ECO:0000313" key="1">
    <source>
        <dbReference type="EMBL" id="VTJ76106.1"/>
    </source>
</evidence>
<comment type="caution">
    <text evidence="1">The sequence shown here is derived from an EMBL/GenBank/DDBJ whole genome shotgun (WGS) entry which is preliminary data.</text>
</comment>
<name>A0A5E4C391_MARMO</name>
<dbReference type="EMBL" id="CABDUW010000860">
    <property type="protein sequence ID" value="VTJ76106.1"/>
    <property type="molecule type" value="Genomic_DNA"/>
</dbReference>
<feature type="non-terminal residue" evidence="1">
    <location>
        <position position="64"/>
    </location>
</feature>
<evidence type="ECO:0008006" key="3">
    <source>
        <dbReference type="Google" id="ProtNLM"/>
    </source>
</evidence>
<dbReference type="Proteomes" id="UP000335636">
    <property type="component" value="Unassembled WGS sequence"/>
</dbReference>
<protein>
    <recommendedName>
        <fullName evidence="3">VWFC domain-containing protein</fullName>
    </recommendedName>
</protein>
<dbReference type="AlphaFoldDB" id="A0A5E4C391"/>